<dbReference type="Gene3D" id="1.10.10.60">
    <property type="entry name" value="Homeodomain-like"/>
    <property type="match status" value="1"/>
</dbReference>
<evidence type="ECO:0000256" key="3">
    <source>
        <dbReference type="ARBA" id="ARBA00023163"/>
    </source>
</evidence>
<keyword evidence="1" id="KW-0805">Transcription regulation</keyword>
<dbReference type="InterPro" id="IPR018060">
    <property type="entry name" value="HTH_AraC"/>
</dbReference>
<feature type="domain" description="HTH araC/xylS-type" evidence="4">
    <location>
        <begin position="194"/>
        <end position="258"/>
    </location>
</feature>
<evidence type="ECO:0000259" key="4">
    <source>
        <dbReference type="PROSITE" id="PS01124"/>
    </source>
</evidence>
<accession>A0ABW2BBV4</accession>
<dbReference type="SUPFAM" id="SSF46689">
    <property type="entry name" value="Homeodomain-like"/>
    <property type="match status" value="1"/>
</dbReference>
<dbReference type="InterPro" id="IPR050204">
    <property type="entry name" value="AraC_XylS_family_regulators"/>
</dbReference>
<comment type="caution">
    <text evidence="5">The sequence shown here is derived from an EMBL/GenBank/DDBJ whole genome shotgun (WGS) entry which is preliminary data.</text>
</comment>
<protein>
    <submittedName>
        <fullName evidence="5">AraC family transcriptional regulator</fullName>
    </submittedName>
</protein>
<dbReference type="Proteomes" id="UP001596353">
    <property type="component" value="Unassembled WGS sequence"/>
</dbReference>
<organism evidence="5 6">
    <name type="scientific">Sulfitobacter porphyrae</name>
    <dbReference type="NCBI Taxonomy" id="1246864"/>
    <lineage>
        <taxon>Bacteria</taxon>
        <taxon>Pseudomonadati</taxon>
        <taxon>Pseudomonadota</taxon>
        <taxon>Alphaproteobacteria</taxon>
        <taxon>Rhodobacterales</taxon>
        <taxon>Roseobacteraceae</taxon>
        <taxon>Sulfitobacter</taxon>
    </lineage>
</organism>
<sequence length="258" mass="29093">MERLLISPDRIPEWIPGTTTLDSSGCNWNGITLKGYRYERQDAAIPPMRDYMIVAYDGAPTTMRRTSGGPWQSARVEKGRISLLTRAEESTWSWSEPITVRHVYLSHSELENTALSVFDRDPKSIEINDCLSAKDPCILNCIQLLDNELKNGGIGQRLIIDALRIQIAVHLLRQYAKVSLTSDANSNFSPAQRQRIIDLVESCLGENLSLEDMAASIGFSQFHFSRQFKAEFGLAPYAYVLRKRISKAQEMLRKGNAP</sequence>
<keyword evidence="2" id="KW-0238">DNA-binding</keyword>
<dbReference type="PANTHER" id="PTHR46796">
    <property type="entry name" value="HTH-TYPE TRANSCRIPTIONAL ACTIVATOR RHAS-RELATED"/>
    <property type="match status" value="1"/>
</dbReference>
<proteinExistence type="predicted"/>
<dbReference type="PROSITE" id="PS01124">
    <property type="entry name" value="HTH_ARAC_FAMILY_2"/>
    <property type="match status" value="1"/>
</dbReference>
<gene>
    <name evidence="5" type="ORF">ACFQFQ_32135</name>
</gene>
<dbReference type="PANTHER" id="PTHR46796:SF6">
    <property type="entry name" value="ARAC SUBFAMILY"/>
    <property type="match status" value="1"/>
</dbReference>
<keyword evidence="6" id="KW-1185">Reference proteome</keyword>
<dbReference type="InterPro" id="IPR009057">
    <property type="entry name" value="Homeodomain-like_sf"/>
</dbReference>
<evidence type="ECO:0000313" key="6">
    <source>
        <dbReference type="Proteomes" id="UP001596353"/>
    </source>
</evidence>
<dbReference type="EMBL" id="JBHSWG010000009">
    <property type="protein sequence ID" value="MFC6763200.1"/>
    <property type="molecule type" value="Genomic_DNA"/>
</dbReference>
<reference evidence="6" key="1">
    <citation type="journal article" date="2019" name="Int. J. Syst. Evol. Microbiol.">
        <title>The Global Catalogue of Microorganisms (GCM) 10K type strain sequencing project: providing services to taxonomists for standard genome sequencing and annotation.</title>
        <authorList>
            <consortium name="The Broad Institute Genomics Platform"/>
            <consortium name="The Broad Institute Genome Sequencing Center for Infectious Disease"/>
            <person name="Wu L."/>
            <person name="Ma J."/>
        </authorList>
    </citation>
    <scope>NUCLEOTIDE SEQUENCE [LARGE SCALE GENOMIC DNA]</scope>
    <source>
        <strain evidence="6">CCUG 66188</strain>
    </source>
</reference>
<keyword evidence="3" id="KW-0804">Transcription</keyword>
<evidence type="ECO:0000313" key="5">
    <source>
        <dbReference type="EMBL" id="MFC6763200.1"/>
    </source>
</evidence>
<dbReference type="Pfam" id="PF00165">
    <property type="entry name" value="HTH_AraC"/>
    <property type="match status" value="1"/>
</dbReference>
<evidence type="ECO:0000256" key="1">
    <source>
        <dbReference type="ARBA" id="ARBA00023015"/>
    </source>
</evidence>
<name>A0ABW2BBV4_9RHOB</name>
<evidence type="ECO:0000256" key="2">
    <source>
        <dbReference type="ARBA" id="ARBA00023125"/>
    </source>
</evidence>